<accession>A0ABD2MRF2</accession>
<name>A0ABD2MRF2_9CUCU</name>
<dbReference type="Proteomes" id="UP001516400">
    <property type="component" value="Unassembled WGS sequence"/>
</dbReference>
<gene>
    <name evidence="1" type="ORF">HHI36_008051</name>
</gene>
<dbReference type="AlphaFoldDB" id="A0ABD2MRF2"/>
<reference evidence="1 2" key="1">
    <citation type="journal article" date="2021" name="BMC Biol.">
        <title>Horizontally acquired antibacterial genes associated with adaptive radiation of ladybird beetles.</title>
        <authorList>
            <person name="Li H.S."/>
            <person name="Tang X.F."/>
            <person name="Huang Y.H."/>
            <person name="Xu Z.Y."/>
            <person name="Chen M.L."/>
            <person name="Du X.Y."/>
            <person name="Qiu B.Y."/>
            <person name="Chen P.T."/>
            <person name="Zhang W."/>
            <person name="Slipinski A."/>
            <person name="Escalona H.E."/>
            <person name="Waterhouse R.M."/>
            <person name="Zwick A."/>
            <person name="Pang H."/>
        </authorList>
    </citation>
    <scope>NUCLEOTIDE SEQUENCE [LARGE SCALE GENOMIC DNA]</scope>
    <source>
        <strain evidence="1">SYSU2018</strain>
    </source>
</reference>
<dbReference type="EMBL" id="JABFTP020000021">
    <property type="protein sequence ID" value="KAL3268965.1"/>
    <property type="molecule type" value="Genomic_DNA"/>
</dbReference>
<proteinExistence type="predicted"/>
<sequence>MLERKRWETNIIVANVEKSKAGSTLEQKAEDTRDEVVNVLKNKRNLTPRIIVFPDQTERQIKFFKDLKSKLGEMEAECDFSKTFRFINGNPTIVDKIRQQQLKNQ</sequence>
<keyword evidence="2" id="KW-1185">Reference proteome</keyword>
<protein>
    <submittedName>
        <fullName evidence="1">Uncharacterized protein</fullName>
    </submittedName>
</protein>
<organism evidence="1 2">
    <name type="scientific">Cryptolaemus montrouzieri</name>
    <dbReference type="NCBI Taxonomy" id="559131"/>
    <lineage>
        <taxon>Eukaryota</taxon>
        <taxon>Metazoa</taxon>
        <taxon>Ecdysozoa</taxon>
        <taxon>Arthropoda</taxon>
        <taxon>Hexapoda</taxon>
        <taxon>Insecta</taxon>
        <taxon>Pterygota</taxon>
        <taxon>Neoptera</taxon>
        <taxon>Endopterygota</taxon>
        <taxon>Coleoptera</taxon>
        <taxon>Polyphaga</taxon>
        <taxon>Cucujiformia</taxon>
        <taxon>Coccinelloidea</taxon>
        <taxon>Coccinellidae</taxon>
        <taxon>Scymninae</taxon>
        <taxon>Scymnini</taxon>
        <taxon>Cryptolaemus</taxon>
    </lineage>
</organism>
<evidence type="ECO:0000313" key="2">
    <source>
        <dbReference type="Proteomes" id="UP001516400"/>
    </source>
</evidence>
<evidence type="ECO:0000313" key="1">
    <source>
        <dbReference type="EMBL" id="KAL3268965.1"/>
    </source>
</evidence>
<comment type="caution">
    <text evidence="1">The sequence shown here is derived from an EMBL/GenBank/DDBJ whole genome shotgun (WGS) entry which is preliminary data.</text>
</comment>